<gene>
    <name evidence="2" type="ORF">VFH_I130520</name>
</gene>
<dbReference type="AlphaFoldDB" id="A0AAV0ZE96"/>
<dbReference type="PANTHER" id="PTHR11439">
    <property type="entry name" value="GAG-POL-RELATED RETROTRANSPOSON"/>
    <property type="match status" value="1"/>
</dbReference>
<dbReference type="InterPro" id="IPR043502">
    <property type="entry name" value="DNA/RNA_pol_sf"/>
</dbReference>
<sequence>RESTQCIADHSLFIHKSPDSFTTLLFYIDELIIIGNNMNLINKVKATLQENFHIKDLGSLKYFLGLEITRSSSSINICQRKYSLDLLSTARLLGCKPASTPMTRDTKLKSNEGTPLQNPTTFRRLVGQLIYLLNTRPGISYSVQQLSQHMSHPTNIQEAAYDFSQLHQS</sequence>
<name>A0AAV0ZE96_VICFA</name>
<dbReference type="Proteomes" id="UP001157006">
    <property type="component" value="Chromosome 1S"/>
</dbReference>
<accession>A0AAV0ZE96</accession>
<evidence type="ECO:0000313" key="3">
    <source>
        <dbReference type="Proteomes" id="UP001157006"/>
    </source>
</evidence>
<evidence type="ECO:0000313" key="2">
    <source>
        <dbReference type="EMBL" id="CAI8594227.1"/>
    </source>
</evidence>
<dbReference type="InterPro" id="IPR013103">
    <property type="entry name" value="RVT_2"/>
</dbReference>
<evidence type="ECO:0000259" key="1">
    <source>
        <dbReference type="Pfam" id="PF07727"/>
    </source>
</evidence>
<keyword evidence="3" id="KW-1185">Reference proteome</keyword>
<proteinExistence type="predicted"/>
<feature type="domain" description="Reverse transcriptase Ty1/copia-type" evidence="1">
    <location>
        <begin position="9"/>
        <end position="103"/>
    </location>
</feature>
<dbReference type="SUPFAM" id="SSF56672">
    <property type="entry name" value="DNA/RNA polymerases"/>
    <property type="match status" value="1"/>
</dbReference>
<dbReference type="Pfam" id="PF07727">
    <property type="entry name" value="RVT_2"/>
    <property type="match status" value="1"/>
</dbReference>
<protein>
    <recommendedName>
        <fullName evidence="1">Reverse transcriptase Ty1/copia-type domain-containing protein</fullName>
    </recommendedName>
</protein>
<feature type="non-terminal residue" evidence="2">
    <location>
        <position position="1"/>
    </location>
</feature>
<organism evidence="2 3">
    <name type="scientific">Vicia faba</name>
    <name type="common">Broad bean</name>
    <name type="synonym">Faba vulgaris</name>
    <dbReference type="NCBI Taxonomy" id="3906"/>
    <lineage>
        <taxon>Eukaryota</taxon>
        <taxon>Viridiplantae</taxon>
        <taxon>Streptophyta</taxon>
        <taxon>Embryophyta</taxon>
        <taxon>Tracheophyta</taxon>
        <taxon>Spermatophyta</taxon>
        <taxon>Magnoliopsida</taxon>
        <taxon>eudicotyledons</taxon>
        <taxon>Gunneridae</taxon>
        <taxon>Pentapetalae</taxon>
        <taxon>rosids</taxon>
        <taxon>fabids</taxon>
        <taxon>Fabales</taxon>
        <taxon>Fabaceae</taxon>
        <taxon>Papilionoideae</taxon>
        <taxon>50 kb inversion clade</taxon>
        <taxon>NPAAA clade</taxon>
        <taxon>Hologalegina</taxon>
        <taxon>IRL clade</taxon>
        <taxon>Fabeae</taxon>
        <taxon>Vicia</taxon>
    </lineage>
</organism>
<dbReference type="EMBL" id="OX451735">
    <property type="protein sequence ID" value="CAI8594227.1"/>
    <property type="molecule type" value="Genomic_DNA"/>
</dbReference>
<dbReference type="PANTHER" id="PTHR11439:SF470">
    <property type="entry name" value="CYSTEINE-RICH RLK (RECEPTOR-LIKE PROTEIN KINASE) 8"/>
    <property type="match status" value="1"/>
</dbReference>
<reference evidence="2 3" key="1">
    <citation type="submission" date="2023-01" db="EMBL/GenBank/DDBJ databases">
        <authorList>
            <person name="Kreplak J."/>
        </authorList>
    </citation>
    <scope>NUCLEOTIDE SEQUENCE [LARGE SCALE GENOMIC DNA]</scope>
</reference>